<dbReference type="AlphaFoldDB" id="A0AB34JDY0"/>
<evidence type="ECO:0000313" key="3">
    <source>
        <dbReference type="EMBL" id="KAL1519934.1"/>
    </source>
</evidence>
<comment type="caution">
    <text evidence="3">The sequence shown here is derived from an EMBL/GenBank/DDBJ whole genome shotgun (WGS) entry which is preliminary data.</text>
</comment>
<evidence type="ECO:0000256" key="2">
    <source>
        <dbReference type="SAM" id="Phobius"/>
    </source>
</evidence>
<reference evidence="3 4" key="1">
    <citation type="journal article" date="2024" name="Science">
        <title>Giant polyketide synthase enzymes in the biosynthesis of giant marine polyether toxins.</title>
        <authorList>
            <person name="Fallon T.R."/>
            <person name="Shende V.V."/>
            <person name="Wierzbicki I.H."/>
            <person name="Pendleton A.L."/>
            <person name="Watervoot N.F."/>
            <person name="Auber R.P."/>
            <person name="Gonzalez D.J."/>
            <person name="Wisecaver J.H."/>
            <person name="Moore B.S."/>
        </authorList>
    </citation>
    <scope>NUCLEOTIDE SEQUENCE [LARGE SCALE GENOMIC DNA]</scope>
    <source>
        <strain evidence="3 4">12B1</strain>
    </source>
</reference>
<keyword evidence="2" id="KW-0472">Membrane</keyword>
<proteinExistence type="predicted"/>
<organism evidence="3 4">
    <name type="scientific">Prymnesium parvum</name>
    <name type="common">Toxic golden alga</name>
    <dbReference type="NCBI Taxonomy" id="97485"/>
    <lineage>
        <taxon>Eukaryota</taxon>
        <taxon>Haptista</taxon>
        <taxon>Haptophyta</taxon>
        <taxon>Prymnesiophyceae</taxon>
        <taxon>Prymnesiales</taxon>
        <taxon>Prymnesiaceae</taxon>
        <taxon>Prymnesium</taxon>
    </lineage>
</organism>
<keyword evidence="4" id="KW-1185">Reference proteome</keyword>
<gene>
    <name evidence="3" type="ORF">AB1Y20_023422</name>
</gene>
<accession>A0AB34JDY0</accession>
<keyword evidence="2" id="KW-0812">Transmembrane</keyword>
<sequence>MAFFSPRGEPCEPEAICLPLFGYQLLLDYQNSMYLGVGLVLLALLLYSFWPRPPPPPLPPAQTELEAVERTIEKGCADVSGVTTGIFIFSLFLSVLRPDPTPAVTLFGFYGTHVRSKGSIRSFWVFLSVTVCVDVLWLVEYSPLQPIGWEQLQLLSRKEQIAIILSAVNAVYKLLVIHSSIWLCQAFAKREALLNAATSGVVGTTSSGDPLDSRSLSAQVAINK</sequence>
<feature type="region of interest" description="Disordered" evidence="1">
    <location>
        <begin position="201"/>
        <end position="224"/>
    </location>
</feature>
<evidence type="ECO:0000313" key="4">
    <source>
        <dbReference type="Proteomes" id="UP001515480"/>
    </source>
</evidence>
<name>A0AB34JDY0_PRYPA</name>
<protein>
    <submittedName>
        <fullName evidence="3">Uncharacterized protein</fullName>
    </submittedName>
</protein>
<feature type="transmembrane region" description="Helical" evidence="2">
    <location>
        <begin position="123"/>
        <end position="141"/>
    </location>
</feature>
<feature type="transmembrane region" description="Helical" evidence="2">
    <location>
        <begin position="161"/>
        <end position="184"/>
    </location>
</feature>
<dbReference type="Proteomes" id="UP001515480">
    <property type="component" value="Unassembled WGS sequence"/>
</dbReference>
<feature type="transmembrane region" description="Helical" evidence="2">
    <location>
        <begin position="33"/>
        <end position="50"/>
    </location>
</feature>
<keyword evidence="2" id="KW-1133">Transmembrane helix</keyword>
<evidence type="ECO:0000256" key="1">
    <source>
        <dbReference type="SAM" id="MobiDB-lite"/>
    </source>
</evidence>
<dbReference type="EMBL" id="JBGBPQ010000009">
    <property type="protein sequence ID" value="KAL1519934.1"/>
    <property type="molecule type" value="Genomic_DNA"/>
</dbReference>